<sequence length="85" mass="9695">MRSEPDLHLMVPDRFDDSDADSQVHPVARKMFFGSRMADPFAEAAEWIRAHDVRVLDTAWENAPAGEEFSCVLSVYFVFEDDEGD</sequence>
<dbReference type="AlphaFoldDB" id="A0A3S9HSD6"/>
<organism evidence="1 2">
    <name type="scientific">Streptomyces aquilus</name>
    <dbReference type="NCBI Taxonomy" id="2548456"/>
    <lineage>
        <taxon>Bacteria</taxon>
        <taxon>Bacillati</taxon>
        <taxon>Actinomycetota</taxon>
        <taxon>Actinomycetes</taxon>
        <taxon>Kitasatosporales</taxon>
        <taxon>Streptomycetaceae</taxon>
        <taxon>Streptomyces</taxon>
    </lineage>
</organism>
<dbReference type="Proteomes" id="UP000280197">
    <property type="component" value="Chromosome"/>
</dbReference>
<evidence type="ECO:0000313" key="2">
    <source>
        <dbReference type="Proteomes" id="UP000280197"/>
    </source>
</evidence>
<reference evidence="1 2" key="1">
    <citation type="submission" date="2018-12" db="EMBL/GenBank/DDBJ databases">
        <authorList>
            <person name="Li K."/>
        </authorList>
    </citation>
    <scope>NUCLEOTIDE SEQUENCE [LARGE SCALE GENOMIC DNA]</scope>
    <source>
        <strain evidence="2">CR22</strain>
    </source>
</reference>
<dbReference type="RefSeq" id="WP_126269428.1">
    <property type="nucleotide sequence ID" value="NZ_CP034463.1"/>
</dbReference>
<accession>A0A3S9HSD6</accession>
<gene>
    <name evidence="1" type="ORF">EJC51_02165</name>
</gene>
<proteinExistence type="predicted"/>
<dbReference type="EMBL" id="CP034463">
    <property type="protein sequence ID" value="AZP15042.1"/>
    <property type="molecule type" value="Genomic_DNA"/>
</dbReference>
<dbReference type="KEGG" id="saqu:EJC51_02165"/>
<keyword evidence="2" id="KW-1185">Reference proteome</keyword>
<name>A0A3S9HSD6_9ACTN</name>
<protein>
    <submittedName>
        <fullName evidence="1">Uncharacterized protein</fullName>
    </submittedName>
</protein>
<evidence type="ECO:0000313" key="1">
    <source>
        <dbReference type="EMBL" id="AZP15042.1"/>
    </source>
</evidence>